<keyword evidence="2" id="KW-1185">Reference proteome</keyword>
<evidence type="ECO:0000313" key="2">
    <source>
        <dbReference type="Proteomes" id="UP000262371"/>
    </source>
</evidence>
<gene>
    <name evidence="1" type="ORF">DY926_01745</name>
</gene>
<protein>
    <submittedName>
        <fullName evidence="1">YkgJ family cysteine cluster protein</fullName>
    </submittedName>
</protein>
<dbReference type="OrthoDB" id="259086at2"/>
<dbReference type="InterPro" id="IPR005358">
    <property type="entry name" value="Puta_zinc/iron-chelating_dom"/>
</dbReference>
<reference evidence="1 2" key="1">
    <citation type="submission" date="2018-08" db="EMBL/GenBank/DDBJ databases">
        <title>Komagataeibacter sp. AV 382.</title>
        <authorList>
            <person name="Skraban J."/>
            <person name="Trcek J."/>
        </authorList>
    </citation>
    <scope>NUCLEOTIDE SEQUENCE [LARGE SCALE GENOMIC DNA]</scope>
    <source>
        <strain evidence="1 2">AV 382</strain>
    </source>
</reference>
<sequence>MQNKETSLQKRSPLEYMREKMAQADSMFRSDLSTASDDAAIVGLAGKILALCNEVAGELQKLCPVRPVACHDGCDTCCHSLVQVNPVFAALAVEEARRSFDAEQFAILRDRLASPPRFCPFLFDGKCSIYQSRPMVCRGYYSFDVELCKQGDFSEKSMGYQGDDAHAAHQYMIFLFVLEKRIESIEQEMGLDAGPVFLHDAVRALLKDPATLDLWRTGGRDLFAGA</sequence>
<evidence type="ECO:0000313" key="1">
    <source>
        <dbReference type="EMBL" id="RFD21219.1"/>
    </source>
</evidence>
<comment type="caution">
    <text evidence="1">The sequence shown here is derived from an EMBL/GenBank/DDBJ whole genome shotgun (WGS) entry which is preliminary data.</text>
</comment>
<dbReference type="Proteomes" id="UP000262371">
    <property type="component" value="Unassembled WGS sequence"/>
</dbReference>
<name>A0A371Z458_9PROT</name>
<organism evidence="1 2">
    <name type="scientific">Komagataeibacter melaceti</name>
    <dbReference type="NCBI Taxonomy" id="2766577"/>
    <lineage>
        <taxon>Bacteria</taxon>
        <taxon>Pseudomonadati</taxon>
        <taxon>Pseudomonadota</taxon>
        <taxon>Alphaproteobacteria</taxon>
        <taxon>Acetobacterales</taxon>
        <taxon>Acetobacteraceae</taxon>
        <taxon>Komagataeibacter</taxon>
    </lineage>
</organism>
<proteinExistence type="predicted"/>
<accession>A0A371Z458</accession>
<dbReference type="EMBL" id="QUWV01000014">
    <property type="protein sequence ID" value="RFD21219.1"/>
    <property type="molecule type" value="Genomic_DNA"/>
</dbReference>
<dbReference type="Pfam" id="PF03692">
    <property type="entry name" value="CxxCxxCC"/>
    <property type="match status" value="1"/>
</dbReference>
<dbReference type="AlphaFoldDB" id="A0A371Z458"/>